<gene>
    <name evidence="1" type="ORF">Tci_889834</name>
</gene>
<name>A0A699U3R2_TANCI</name>
<comment type="caution">
    <text evidence="1">The sequence shown here is derived from an EMBL/GenBank/DDBJ whole genome shotgun (WGS) entry which is preliminary data.</text>
</comment>
<dbReference type="EMBL" id="BKCJ011303433">
    <property type="protein sequence ID" value="GFD17865.1"/>
    <property type="molecule type" value="Genomic_DNA"/>
</dbReference>
<reference evidence="1" key="1">
    <citation type="journal article" date="2019" name="Sci. Rep.">
        <title>Draft genome of Tanacetum cinerariifolium, the natural source of mosquito coil.</title>
        <authorList>
            <person name="Yamashiro T."/>
            <person name="Shiraishi A."/>
            <person name="Satake H."/>
            <person name="Nakayama K."/>
        </authorList>
    </citation>
    <scope>NUCLEOTIDE SEQUENCE</scope>
</reference>
<evidence type="ECO:0000313" key="1">
    <source>
        <dbReference type="EMBL" id="GFD17865.1"/>
    </source>
</evidence>
<sequence>GERLCWGRWVEVVGVVWRWWSGLEWREMVGKLLAGKPVAGATVPPI</sequence>
<dbReference type="AlphaFoldDB" id="A0A699U3R2"/>
<protein>
    <submittedName>
        <fullName evidence="1">Uncharacterized protein</fullName>
    </submittedName>
</protein>
<organism evidence="1">
    <name type="scientific">Tanacetum cinerariifolium</name>
    <name type="common">Dalmatian daisy</name>
    <name type="synonym">Chrysanthemum cinerariifolium</name>
    <dbReference type="NCBI Taxonomy" id="118510"/>
    <lineage>
        <taxon>Eukaryota</taxon>
        <taxon>Viridiplantae</taxon>
        <taxon>Streptophyta</taxon>
        <taxon>Embryophyta</taxon>
        <taxon>Tracheophyta</taxon>
        <taxon>Spermatophyta</taxon>
        <taxon>Magnoliopsida</taxon>
        <taxon>eudicotyledons</taxon>
        <taxon>Gunneridae</taxon>
        <taxon>Pentapetalae</taxon>
        <taxon>asterids</taxon>
        <taxon>campanulids</taxon>
        <taxon>Asterales</taxon>
        <taxon>Asteraceae</taxon>
        <taxon>Asteroideae</taxon>
        <taxon>Anthemideae</taxon>
        <taxon>Anthemidinae</taxon>
        <taxon>Tanacetum</taxon>
    </lineage>
</organism>
<accession>A0A699U3R2</accession>
<feature type="non-terminal residue" evidence="1">
    <location>
        <position position="1"/>
    </location>
</feature>
<proteinExistence type="predicted"/>